<dbReference type="Proteomes" id="UP001139887">
    <property type="component" value="Unassembled WGS sequence"/>
</dbReference>
<name>A0A9W8I1X7_9FUNG</name>
<sequence>MRVTLLSSAAAIIATAAAMPYLGLVALSEDKIATLDSEAGCLSPFADAISAENRLSLNKIATSLQMSLFRDIRQFAPVALALNLTSLQGEILSDDFPKATEALHNLKTYFDENVPEAQETESKSSSANSCDAPTAKNLQVIYDSLSKLAQQF</sequence>
<dbReference type="AlphaFoldDB" id="A0A9W8I1X7"/>
<accession>A0A9W8I1X7</accession>
<comment type="caution">
    <text evidence="1">The sequence shown here is derived from an EMBL/GenBank/DDBJ whole genome shotgun (WGS) entry which is preliminary data.</text>
</comment>
<gene>
    <name evidence="1" type="ORF">IWW36_006195</name>
</gene>
<organism evidence="1 2">
    <name type="scientific">Coemansia brasiliensis</name>
    <dbReference type="NCBI Taxonomy" id="2650707"/>
    <lineage>
        <taxon>Eukaryota</taxon>
        <taxon>Fungi</taxon>
        <taxon>Fungi incertae sedis</taxon>
        <taxon>Zoopagomycota</taxon>
        <taxon>Kickxellomycotina</taxon>
        <taxon>Kickxellomycetes</taxon>
        <taxon>Kickxellales</taxon>
        <taxon>Kickxellaceae</taxon>
        <taxon>Coemansia</taxon>
    </lineage>
</organism>
<reference evidence="1" key="1">
    <citation type="submission" date="2022-07" db="EMBL/GenBank/DDBJ databases">
        <title>Phylogenomic reconstructions and comparative analyses of Kickxellomycotina fungi.</title>
        <authorList>
            <person name="Reynolds N.K."/>
            <person name="Stajich J.E."/>
            <person name="Barry K."/>
            <person name="Grigoriev I.V."/>
            <person name="Crous P."/>
            <person name="Smith M.E."/>
        </authorList>
    </citation>
    <scope>NUCLEOTIDE SEQUENCE</scope>
    <source>
        <strain evidence="1">NRRL 1566</strain>
    </source>
</reference>
<evidence type="ECO:0000313" key="2">
    <source>
        <dbReference type="Proteomes" id="UP001139887"/>
    </source>
</evidence>
<keyword evidence="2" id="KW-1185">Reference proteome</keyword>
<dbReference type="EMBL" id="JANBUW010002104">
    <property type="protein sequence ID" value="KAJ2841630.1"/>
    <property type="molecule type" value="Genomic_DNA"/>
</dbReference>
<protein>
    <submittedName>
        <fullName evidence="1">Uncharacterized protein</fullName>
    </submittedName>
</protein>
<proteinExistence type="predicted"/>
<evidence type="ECO:0000313" key="1">
    <source>
        <dbReference type="EMBL" id="KAJ2841630.1"/>
    </source>
</evidence>
<dbReference type="OrthoDB" id="5542466at2759"/>